<keyword evidence="2" id="KW-0489">Methyltransferase</keyword>
<dbReference type="HAMAP" id="MF_00787">
    <property type="entry name" value="CbiD"/>
    <property type="match status" value="1"/>
</dbReference>
<keyword evidence="1" id="KW-0169">Cobalamin biosynthesis</keyword>
<dbReference type="SUPFAM" id="SSF111342">
    <property type="entry name" value="CbiD-like"/>
    <property type="match status" value="1"/>
</dbReference>
<evidence type="ECO:0000313" key="5">
    <source>
        <dbReference type="EMBL" id="SFV61537.1"/>
    </source>
</evidence>
<evidence type="ECO:0000256" key="3">
    <source>
        <dbReference type="ARBA" id="ARBA00022679"/>
    </source>
</evidence>
<protein>
    <submittedName>
        <fullName evidence="5">Cobalt-precorrin-6 synthase, anaerobic</fullName>
    </submittedName>
</protein>
<keyword evidence="3" id="KW-0808">Transferase</keyword>
<reference evidence="5" key="1">
    <citation type="submission" date="2016-10" db="EMBL/GenBank/DDBJ databases">
        <authorList>
            <person name="de Groot N.N."/>
        </authorList>
    </citation>
    <scope>NUCLEOTIDE SEQUENCE</scope>
</reference>
<dbReference type="GO" id="GO:0009236">
    <property type="term" value="P:cobalamin biosynthetic process"/>
    <property type="evidence" value="ECO:0007669"/>
    <property type="project" value="UniProtKB-KW"/>
</dbReference>
<dbReference type="InterPro" id="IPR002748">
    <property type="entry name" value="CbiD"/>
</dbReference>
<evidence type="ECO:0000256" key="4">
    <source>
        <dbReference type="ARBA" id="ARBA00022691"/>
    </source>
</evidence>
<dbReference type="InterPro" id="IPR036074">
    <property type="entry name" value="CbiD_sf"/>
</dbReference>
<evidence type="ECO:0000256" key="1">
    <source>
        <dbReference type="ARBA" id="ARBA00022573"/>
    </source>
</evidence>
<dbReference type="Pfam" id="PF01888">
    <property type="entry name" value="CbiD"/>
    <property type="match status" value="1"/>
</dbReference>
<gene>
    <name evidence="5" type="ORF">MNB_SV-9-1469</name>
</gene>
<dbReference type="GO" id="GO:0032259">
    <property type="term" value="P:methylation"/>
    <property type="evidence" value="ECO:0007669"/>
    <property type="project" value="UniProtKB-KW"/>
</dbReference>
<name>A0A1W1C6Z7_9ZZZZ</name>
<dbReference type="PANTHER" id="PTHR35863">
    <property type="entry name" value="COBALT-PRECORRIN-5B C(1)-METHYLTRANSFERASE"/>
    <property type="match status" value="1"/>
</dbReference>
<accession>A0A1W1C6Z7</accession>
<dbReference type="PIRSF" id="PIRSF026782">
    <property type="entry name" value="CbiD"/>
    <property type="match status" value="1"/>
</dbReference>
<dbReference type="AlphaFoldDB" id="A0A1W1C6Z7"/>
<evidence type="ECO:0000256" key="2">
    <source>
        <dbReference type="ARBA" id="ARBA00022603"/>
    </source>
</evidence>
<dbReference type="Gene3D" id="3.30.2110.10">
    <property type="entry name" value="CbiD-like"/>
    <property type="match status" value="1"/>
</dbReference>
<dbReference type="NCBIfam" id="TIGR00312">
    <property type="entry name" value="cbiD"/>
    <property type="match status" value="1"/>
</dbReference>
<proteinExistence type="inferred from homology"/>
<dbReference type="EMBL" id="FPHG01000048">
    <property type="protein sequence ID" value="SFV61537.1"/>
    <property type="molecule type" value="Genomic_DNA"/>
</dbReference>
<dbReference type="PANTHER" id="PTHR35863:SF1">
    <property type="entry name" value="COBALT-PRECORRIN-5B C(1)-METHYLTRANSFERASE"/>
    <property type="match status" value="1"/>
</dbReference>
<keyword evidence="4" id="KW-0949">S-adenosyl-L-methionine</keyword>
<organism evidence="5">
    <name type="scientific">hydrothermal vent metagenome</name>
    <dbReference type="NCBI Taxonomy" id="652676"/>
    <lineage>
        <taxon>unclassified sequences</taxon>
        <taxon>metagenomes</taxon>
        <taxon>ecological metagenomes</taxon>
    </lineage>
</organism>
<dbReference type="GO" id="GO:0008168">
    <property type="term" value="F:methyltransferase activity"/>
    <property type="evidence" value="ECO:0007669"/>
    <property type="project" value="UniProtKB-KW"/>
</dbReference>
<sequence length="351" mass="39432">MNKNLKSGYTTGTHSTALVGAVFYKYFYNSIKSDIFVDLPNMSRVVIKVFIKNGIFFTKKTDNDDLDVTKGVLIYILLKSERPQNLKPQNPSVLNINNSNLFVYAGEGVGIVTKKGLKIAPTYPAINPVPLDMMRNIIKDIIKDREFDDLHIIFGIKNGEEIALNTANKKVGVIGGLSILGTKGIVKPISSSAYIDSIAVEISVLEQLNEEIIIFTLGNSAFDYAKKYYNEQNIIEVGNFVYDSLQLLSDTNFKKIIFITSVAKMTKVAQGCKNTHNRFGGIDFIEVNRWLESINIPHQQEVTLKGVLENLSKDEIEDFLKLLHKKSSQQLKLWTPKKSNIEVEALVLYNN</sequence>